<dbReference type="Pfam" id="PF01070">
    <property type="entry name" value="FMN_dh"/>
    <property type="match status" value="1"/>
</dbReference>
<dbReference type="PANTHER" id="PTHR10578">
    <property type="entry name" value="S -2-HYDROXY-ACID OXIDASE-RELATED"/>
    <property type="match status" value="1"/>
</dbReference>
<organism evidence="7 8">
    <name type="scientific">Paraconexibacter antarcticus</name>
    <dbReference type="NCBI Taxonomy" id="2949664"/>
    <lineage>
        <taxon>Bacteria</taxon>
        <taxon>Bacillati</taxon>
        <taxon>Actinomycetota</taxon>
        <taxon>Thermoleophilia</taxon>
        <taxon>Solirubrobacterales</taxon>
        <taxon>Paraconexibacteraceae</taxon>
        <taxon>Paraconexibacter</taxon>
    </lineage>
</organism>
<comment type="cofactor">
    <cofactor evidence="1">
        <name>FMN</name>
        <dbReference type="ChEBI" id="CHEBI:58210"/>
    </cofactor>
</comment>
<dbReference type="PIRSF" id="PIRSF000138">
    <property type="entry name" value="Al-hdrx_acd_dh"/>
    <property type="match status" value="1"/>
</dbReference>
<dbReference type="InterPro" id="IPR000262">
    <property type="entry name" value="FMN-dep_DH"/>
</dbReference>
<dbReference type="InterPro" id="IPR012133">
    <property type="entry name" value="Alpha-hydoxy_acid_DH_FMN"/>
</dbReference>
<sequence length="353" mass="36048">MELLRALHDDARSRLPEAVHDYFAGGAGDEQTLADNEAAWRALWLVPRVLTGVAAADPRITLLGRDLAAPVLLAPVAAQRLLHPDGEVATARAAATAGVVSCLSTRATADLAEVAAAAPGGERWFQLYMGEDRGHVAAVLRRAREHGYTHVVLTADLPVPGRRERERRHGPVPFPAGVTLATHLGGAHPLAAKPPVGGWQALTWADVAWTASAADLPVIVKGILDPGDARRAVDAGAAAVVVSNHGGRQLDGSLPTAVALPAVVAAVAGAVPVLVDGGIRDGGDVVRALALGASAVLVGRPYLWGLACGGEEGVGRVLAALVEDTVRAMTLVGAAAVADLGPALVRARPPAPS</sequence>
<evidence type="ECO:0000256" key="5">
    <source>
        <dbReference type="ARBA" id="ARBA00024042"/>
    </source>
</evidence>
<protein>
    <submittedName>
        <fullName evidence="7">Alpha-hydroxy-acid oxidizing protein</fullName>
    </submittedName>
</protein>
<keyword evidence="4" id="KW-0560">Oxidoreductase</keyword>
<evidence type="ECO:0000256" key="2">
    <source>
        <dbReference type="ARBA" id="ARBA00022630"/>
    </source>
</evidence>
<dbReference type="InterPro" id="IPR037396">
    <property type="entry name" value="FMN_HAD"/>
</dbReference>
<dbReference type="InterPro" id="IPR013785">
    <property type="entry name" value="Aldolase_TIM"/>
</dbReference>
<dbReference type="RefSeq" id="WP_254570192.1">
    <property type="nucleotide sequence ID" value="NZ_CP098502.1"/>
</dbReference>
<keyword evidence="2" id="KW-0285">Flavoprotein</keyword>
<keyword evidence="8" id="KW-1185">Reference proteome</keyword>
<name>A0ABY5DRM3_9ACTN</name>
<accession>A0ABY5DRM3</accession>
<evidence type="ECO:0000256" key="4">
    <source>
        <dbReference type="ARBA" id="ARBA00023002"/>
    </source>
</evidence>
<dbReference type="EMBL" id="CP098502">
    <property type="protein sequence ID" value="UTI63467.1"/>
    <property type="molecule type" value="Genomic_DNA"/>
</dbReference>
<evidence type="ECO:0000313" key="7">
    <source>
        <dbReference type="EMBL" id="UTI63467.1"/>
    </source>
</evidence>
<evidence type="ECO:0000259" key="6">
    <source>
        <dbReference type="PROSITE" id="PS51349"/>
    </source>
</evidence>
<reference evidence="7 8" key="1">
    <citation type="submission" date="2022-06" db="EMBL/GenBank/DDBJ databases">
        <title>Paraconexibacter antarcticus.</title>
        <authorList>
            <person name="Kim C.S."/>
        </authorList>
    </citation>
    <scope>NUCLEOTIDE SEQUENCE [LARGE SCALE GENOMIC DNA]</scope>
    <source>
        <strain evidence="7 8">02-257</strain>
    </source>
</reference>
<evidence type="ECO:0000256" key="3">
    <source>
        <dbReference type="ARBA" id="ARBA00022643"/>
    </source>
</evidence>
<gene>
    <name evidence="7" type="ORF">NBH00_19215</name>
</gene>
<dbReference type="Gene3D" id="3.20.20.70">
    <property type="entry name" value="Aldolase class I"/>
    <property type="match status" value="1"/>
</dbReference>
<feature type="domain" description="FMN hydroxy acid dehydrogenase" evidence="6">
    <location>
        <begin position="1"/>
        <end position="350"/>
    </location>
</feature>
<comment type="similarity">
    <text evidence="5">Belongs to the FMN-dependent alpha-hydroxy acid dehydrogenase family.</text>
</comment>
<dbReference type="PANTHER" id="PTHR10578:SF107">
    <property type="entry name" value="2-HYDROXYACID OXIDASE 1"/>
    <property type="match status" value="1"/>
</dbReference>
<dbReference type="Proteomes" id="UP001056035">
    <property type="component" value="Chromosome"/>
</dbReference>
<evidence type="ECO:0000256" key="1">
    <source>
        <dbReference type="ARBA" id="ARBA00001917"/>
    </source>
</evidence>
<dbReference type="InterPro" id="IPR008259">
    <property type="entry name" value="FMN_hydac_DH_AS"/>
</dbReference>
<dbReference type="CDD" id="cd02809">
    <property type="entry name" value="alpha_hydroxyacid_oxid_FMN"/>
    <property type="match status" value="1"/>
</dbReference>
<keyword evidence="3" id="KW-0288">FMN</keyword>
<dbReference type="PROSITE" id="PS51349">
    <property type="entry name" value="FMN_HYDROXY_ACID_DH_2"/>
    <property type="match status" value="1"/>
</dbReference>
<evidence type="ECO:0000313" key="8">
    <source>
        <dbReference type="Proteomes" id="UP001056035"/>
    </source>
</evidence>
<dbReference type="SUPFAM" id="SSF51395">
    <property type="entry name" value="FMN-linked oxidoreductases"/>
    <property type="match status" value="1"/>
</dbReference>
<proteinExistence type="inferred from homology"/>
<dbReference type="PROSITE" id="PS00557">
    <property type="entry name" value="FMN_HYDROXY_ACID_DH_1"/>
    <property type="match status" value="1"/>
</dbReference>